<feature type="region of interest" description="Disordered" evidence="1">
    <location>
        <begin position="1"/>
        <end position="86"/>
    </location>
</feature>
<feature type="region of interest" description="Disordered" evidence="1">
    <location>
        <begin position="844"/>
        <end position="946"/>
    </location>
</feature>
<name>A0A1Q9DXK2_SYMMI</name>
<keyword evidence="2" id="KW-0812">Transmembrane</keyword>
<evidence type="ECO:0000256" key="1">
    <source>
        <dbReference type="SAM" id="MobiDB-lite"/>
    </source>
</evidence>
<reference evidence="3 4" key="1">
    <citation type="submission" date="2016-02" db="EMBL/GenBank/DDBJ databases">
        <title>Genome analysis of coral dinoflagellate symbionts highlights evolutionary adaptations to a symbiotic lifestyle.</title>
        <authorList>
            <person name="Aranda M."/>
            <person name="Li Y."/>
            <person name="Liew Y.J."/>
            <person name="Baumgarten S."/>
            <person name="Simakov O."/>
            <person name="Wilson M."/>
            <person name="Piel J."/>
            <person name="Ashoor H."/>
            <person name="Bougouffa S."/>
            <person name="Bajic V.B."/>
            <person name="Ryu T."/>
            <person name="Ravasi T."/>
            <person name="Bayer T."/>
            <person name="Micklem G."/>
            <person name="Kim H."/>
            <person name="Bhak J."/>
            <person name="Lajeunesse T.C."/>
            <person name="Voolstra C.R."/>
        </authorList>
    </citation>
    <scope>NUCLEOTIDE SEQUENCE [LARGE SCALE GENOMIC DNA]</scope>
    <source>
        <strain evidence="3 4">CCMP2467</strain>
    </source>
</reference>
<feature type="transmembrane region" description="Helical" evidence="2">
    <location>
        <begin position="448"/>
        <end position="465"/>
    </location>
</feature>
<feature type="compositionally biased region" description="Acidic residues" evidence="1">
    <location>
        <begin position="868"/>
        <end position="881"/>
    </location>
</feature>
<evidence type="ECO:0000313" key="4">
    <source>
        <dbReference type="Proteomes" id="UP000186817"/>
    </source>
</evidence>
<dbReference type="EMBL" id="LSRX01000346">
    <property type="protein sequence ID" value="OLP99905.1"/>
    <property type="molecule type" value="Genomic_DNA"/>
</dbReference>
<dbReference type="SUPFAM" id="SSF56219">
    <property type="entry name" value="DNase I-like"/>
    <property type="match status" value="1"/>
</dbReference>
<proteinExistence type="predicted"/>
<evidence type="ECO:0000313" key="3">
    <source>
        <dbReference type="EMBL" id="OLP99905.1"/>
    </source>
</evidence>
<feature type="compositionally biased region" description="Basic and acidic residues" evidence="1">
    <location>
        <begin position="41"/>
        <end position="56"/>
    </location>
</feature>
<sequence>MGRGKQWGSKETGWGKQHGHGGWQQSGGNSYSGQYADWDTQDYRQKGSRRSEEKPRFPSYAMMELDAAPSKEAAGPKAKDMDPLKPGDLVRGIQRFVTAARKAEVKTRKATEERELILARWHKYQAELQASFVQERANYKKDLMRNQEELERLQDAQRMAFQDLKDAFDNPEGMLTKPEQLPPEEAVAEWEHLLQACDDEDVDMTEAMAERLGMREQHATTAGGALQKAAHYAIATSQIDLQNKGNVKSTNQAQRRLESKRKAVLEAAAAEAVQAVDSDDEDATLLGDLAGQTKIEDEVIEWKFPVADVLYDDHDEDAFMYGGLYYQGLCRLVPMQPPKSPSANQSRHGPSGGHVRGADKRRPRDGPQEDRPGTFDNFDILDYCETVYSVLQYWWQKHAMSLQRCSCGLLLTLVSISILELWWLLFYASPKPRKLRGHRGMRPARHNVWRAVVVLAVLPSVYAGPPKRPFYKAPPPPRPTDLELWAAGQMTLPEQMAAAMQRFVLEHPVQHNQGIAEPPNLTVVPPDLVGEPVVPTMEERAIHVTLWVAAVHYESETLDLQLPAPLTLVGMKEALRGACNIVPDALDEFHPTVPQLGDYYGSFVAQPVWLRNTNRTTLIIDARSLGGTAFPYYQEGRVNLQTVSRQLPEFHQEEIDFYVFGRLTPLVRGQNIVAVPGGVIKAVPHGRQCFWSDLLEDRLLHPLRWSPQVEPPSQVPGLHSVFQTSTEQIIDEIEEDDTRPLEVVAEEALGLEHGETTVFLPNDRMAHLSHAGRSIFEQVAVVPSGEVDPAGPCIVFVDLRPLTLFPQWLQMASDVFDPRAYIRDFQIQGSEDWVIVVEGGEPQRGGRLRVRHQETLTFTLQPPGTSSDESDSDGDDDDGDGSEGPAESSSDLSILHSSDMSDCPPSPTGAPRGPPPPQPMDRSRSPRRGHAPDPATATSPDESGVQIKLADKLPVPVFDMDQESVRLPHSPSDLQSIGRVWPPEWMQLDFSGFCLKKATISAMAELVPWTSLLVAMHGANALVAHLYTDGSFDAQNATSGAAMLVLLEQQGQLAIMGGCGSPILGDEASPWQDMLPPALYAEQVALTIALLWVWQAMSILPLQAAVIHFDCQAAGWGADGTWSQCNQFANKTRELARAVHSLLDGHLSFEYVQAHNGNAWNECADVLAKAAARQDDRLPRPPKDNCEALLRADLGWVATSWCSGAPGALPIQQGQWLQWNASQQTEGNDLTPSDLVPTAATLRSKDHAVFHSSAVSVNIQGLKGKHAYLESQLAWKRIQLVFIQETKDTILSKRFLRLASKAESHWGTAIWFSREHGAFDIGGEPVIVDEADVTTVASEPRLLLVMVQKVAMRILLFSGHIPHAAREAEREHFLVDLRRRLQALPTVDIIIGGLDANARPPLSFAQVTGTRACGEADMAGQALATFLHEQGLWLPSTFDEHHEGSDVTYQHPCGQEHRIDFFAVGGEAEALQVTTKVAHDLDTANKLEDHKAIALELTMQTAGGQVAKRLYRPRFDRHKLRTAEGKAIIQRAMQDYRSPDWTANVDRHCQHLQEHILKVLEANFKIVQGGPRATYISDAVWEWRRAKLRLKQAAGHRRKMWSDAVGAAFRWWSGRDSHWNPAAVNKHGILYQVVAAAVSLATDRIKKQVYVDKASFLRKCAYDGASNVGQILHKLKQNGVGGKKNKTARRPLPCLEMPDGTMAGSREQRDEVWLRHFGAQEYGTILPTKDFLVQACRQQGVQDDMTWDIGDIPTVLEVEQALREVPLGKAAGLDNLPGEVLRAAPAAMAAAAHPLFAKALLNLRQPVQWRGGILFEAWQGAGSMADPASHRSLFVSSALGKAYHKLMRNRGQGALQTILHDLHLGSRGENGCSSAALFIDTRAAYYRVVRQMAMGPIERDENVAKLLAHFGLEPDDMHRMMALVQQGGLMTEAGNPHSVRAACADFHRSTWFVSAYADGGRLAVTRAGSRPGESWADAIFAYVYARALGTLVERADGESILTFMEYGPEDGVFPRTSPTKAPIARDGTWADDSVLPVEDRCPLRLVEKTKRLCSLAICTLEEFGLSPNLKAGKTSVMLHLAGKGATKARQQASKNGRPVLYLEDLHLEIPIVPQYVHLGGIVDAKLTGKAEARKRLALLGSAFDQGRRLLFQNTSIPLEIRTKLFEVSVRSTLFNLANWIPEGDAWCSLCGGYARCLRRLLMPFAKGVVLFKLPLPAVHILTNSWSMELLACRSRLGLLSALVRNGPEVLWAVLQREHHWLQWIQKDMQMMVDFDPTWPPVELGSWQTWKQRILAGPGAFKATVRRMLHKLHAKESEQLPEIFGPAACVAAAFVPKADWGLVTSVVRPGHGSKEWRRLEVEQYTPAPTAHQAEPLDGHAGPRWCDEATDAYRTICTKLFDKPAWPTVAEATSVISNVLEQFPLFVMEEHDICDLISREMHELQEAEMLPWEGGSMENVDTALRAALQRSECKPASDEDAGLTLLEFMDEVVNIDWKAAVSDVCVTPNLTSEQLDIGWEAEKPVFREIKDVSAAINDPLMFVPSELRTAWGRVLQGTVSTVRAPPSFWAHPFSAPFRPLRACK</sequence>
<protein>
    <submittedName>
        <fullName evidence="3">Uncharacterized protein</fullName>
    </submittedName>
</protein>
<dbReference type="Gene3D" id="3.60.10.10">
    <property type="entry name" value="Endonuclease/exonuclease/phosphatase"/>
    <property type="match status" value="1"/>
</dbReference>
<gene>
    <name evidence="3" type="ORF">AK812_SmicGene17499</name>
</gene>
<dbReference type="OrthoDB" id="414680at2759"/>
<feature type="region of interest" description="Disordered" evidence="1">
    <location>
        <begin position="337"/>
        <end position="373"/>
    </location>
</feature>
<dbReference type="InterPro" id="IPR012337">
    <property type="entry name" value="RNaseH-like_sf"/>
</dbReference>
<dbReference type="GO" id="GO:0003676">
    <property type="term" value="F:nucleic acid binding"/>
    <property type="evidence" value="ECO:0007669"/>
    <property type="project" value="InterPro"/>
</dbReference>
<comment type="caution">
    <text evidence="3">The sequence shown here is derived from an EMBL/GenBank/DDBJ whole genome shotgun (WGS) entry which is preliminary data.</text>
</comment>
<dbReference type="Gene3D" id="3.30.420.10">
    <property type="entry name" value="Ribonuclease H-like superfamily/Ribonuclease H"/>
    <property type="match status" value="1"/>
</dbReference>
<feature type="compositionally biased region" description="Low complexity" evidence="1">
    <location>
        <begin position="883"/>
        <end position="902"/>
    </location>
</feature>
<accession>A0A1Q9DXK2</accession>
<keyword evidence="2" id="KW-0472">Membrane</keyword>
<keyword evidence="2" id="KW-1133">Transmembrane helix</keyword>
<evidence type="ECO:0000256" key="2">
    <source>
        <dbReference type="SAM" id="Phobius"/>
    </source>
</evidence>
<keyword evidence="4" id="KW-1185">Reference proteome</keyword>
<feature type="transmembrane region" description="Helical" evidence="2">
    <location>
        <begin position="408"/>
        <end position="427"/>
    </location>
</feature>
<feature type="compositionally biased region" description="Basic and acidic residues" evidence="1">
    <location>
        <begin position="356"/>
        <end position="373"/>
    </location>
</feature>
<feature type="compositionally biased region" description="Pro residues" evidence="1">
    <location>
        <begin position="904"/>
        <end position="919"/>
    </location>
</feature>
<organism evidence="3 4">
    <name type="scientific">Symbiodinium microadriaticum</name>
    <name type="common">Dinoflagellate</name>
    <name type="synonym">Zooxanthella microadriatica</name>
    <dbReference type="NCBI Taxonomy" id="2951"/>
    <lineage>
        <taxon>Eukaryota</taxon>
        <taxon>Sar</taxon>
        <taxon>Alveolata</taxon>
        <taxon>Dinophyceae</taxon>
        <taxon>Suessiales</taxon>
        <taxon>Symbiodiniaceae</taxon>
        <taxon>Symbiodinium</taxon>
    </lineage>
</organism>
<dbReference type="InterPro" id="IPR036397">
    <property type="entry name" value="RNaseH_sf"/>
</dbReference>
<dbReference type="SUPFAM" id="SSF53098">
    <property type="entry name" value="Ribonuclease H-like"/>
    <property type="match status" value="1"/>
</dbReference>
<dbReference type="InterPro" id="IPR036691">
    <property type="entry name" value="Endo/exonu/phosph_ase_sf"/>
</dbReference>
<dbReference type="Proteomes" id="UP000186817">
    <property type="component" value="Unassembled WGS sequence"/>
</dbReference>